<organism evidence="8 9">
    <name type="scientific">Asparagus officinalis</name>
    <name type="common">Garden asparagus</name>
    <dbReference type="NCBI Taxonomy" id="4686"/>
    <lineage>
        <taxon>Eukaryota</taxon>
        <taxon>Viridiplantae</taxon>
        <taxon>Streptophyta</taxon>
        <taxon>Embryophyta</taxon>
        <taxon>Tracheophyta</taxon>
        <taxon>Spermatophyta</taxon>
        <taxon>Magnoliopsida</taxon>
        <taxon>Liliopsida</taxon>
        <taxon>Asparagales</taxon>
        <taxon>Asparagaceae</taxon>
        <taxon>Asparagoideae</taxon>
        <taxon>Asparagus</taxon>
    </lineage>
</organism>
<dbReference type="InterPro" id="IPR017853">
    <property type="entry name" value="GH"/>
</dbReference>
<dbReference type="CDD" id="cd14752">
    <property type="entry name" value="GH31_N"/>
    <property type="match status" value="1"/>
</dbReference>
<dbReference type="InterPro" id="IPR025887">
    <property type="entry name" value="Glyco_hydro_31_N_dom"/>
</dbReference>
<feature type="signal peptide" evidence="5">
    <location>
        <begin position="1"/>
        <end position="28"/>
    </location>
</feature>
<proteinExistence type="inferred from homology"/>
<dbReference type="Gramene" id="ONK65724">
    <property type="protein sequence ID" value="ONK65724"/>
    <property type="gene ID" value="A4U43_C06F280"/>
</dbReference>
<evidence type="ECO:0000256" key="4">
    <source>
        <dbReference type="RuleBase" id="RU361185"/>
    </source>
</evidence>
<evidence type="ECO:0000259" key="6">
    <source>
        <dbReference type="Pfam" id="PF01055"/>
    </source>
</evidence>
<dbReference type="InterPro" id="IPR000322">
    <property type="entry name" value="Glyco_hydro_31_TIM"/>
</dbReference>
<keyword evidence="2" id="KW-0325">Glycoprotein</keyword>
<protein>
    <recommendedName>
        <fullName evidence="3">Maltase</fullName>
    </recommendedName>
</protein>
<comment type="similarity">
    <text evidence="1 4">Belongs to the glycosyl hydrolase 31 family.</text>
</comment>
<sequence length="647" mass="72667">MAFAAATATRLSFFFLLLCLYVSDGVRSEEPAGYGYAMQSVKTDPEGRSLSANFTLIRNSSVFGPDIQNITLYASFETKDRLRVRITDTKNPRYEIPQTVISRDIPTTININKTIHNGNSPPENHVLTANDSDLVLTLHDTSPVAFTVTRRSTGDILFDTLGTNPGIIFKDRYLELTSSLPGDRASIYGLGEHTRRTFRLLPHETLTLWNADMPASQVGKNLYGSHPFYMDVRSSSPNVQYQAGVSHGVLLLNSNGMDVLYGGDNITFKVTGGVFDFYFFAGPTPENVVEQYTGLIGRPAPMPHWSFGFHQCRWGYRSIADMEGVLSGYQKSGIPMEAIWSDMDYMDGRKDFTIDPINYPEDKFKNFVDRLHSNGQRYVLMLNPGISVNETYATFFRGMKEGVFLKRNGTDYEGESWPGKVNYPDFLNPKATKFWAREISIFHKVIPFDGLWLNMNELRNFIDPSPLNYLDDPPYKINNAGVQRPINNQTVPASSVHYGNLNEYDVHNLNGLSESRVTHAALAKVIKKRPFVISRSTFVGSGQYAGHWTGDNAATWEDLAYSIPTILNFGLFGIPMVGADICGFSGHTTEELCRRWIQLGAFYPLSRNHASYNSTAQELYNWPSVAAAAKKALGLRYRLLPYFYTAM</sequence>
<dbReference type="Proteomes" id="UP000243459">
    <property type="component" value="Chromosome 6"/>
</dbReference>
<dbReference type="GO" id="GO:0005975">
    <property type="term" value="P:carbohydrate metabolic process"/>
    <property type="evidence" value="ECO:0007669"/>
    <property type="project" value="InterPro"/>
</dbReference>
<dbReference type="CDD" id="cd06602">
    <property type="entry name" value="GH31_MGAM_SI_GAA"/>
    <property type="match status" value="1"/>
</dbReference>
<dbReference type="PANTHER" id="PTHR22762:SF133">
    <property type="entry name" value="P-TYPE DOMAIN-CONTAINING PROTEIN"/>
    <property type="match status" value="1"/>
</dbReference>
<keyword evidence="5" id="KW-0732">Signal</keyword>
<dbReference type="InterPro" id="IPR011013">
    <property type="entry name" value="Gal_mutarotase_sf_dom"/>
</dbReference>
<evidence type="ECO:0000256" key="5">
    <source>
        <dbReference type="SAM" id="SignalP"/>
    </source>
</evidence>
<keyword evidence="9" id="KW-1185">Reference proteome</keyword>
<gene>
    <name evidence="8" type="ORF">A4U43_C06F280</name>
</gene>
<evidence type="ECO:0000256" key="1">
    <source>
        <dbReference type="ARBA" id="ARBA00007806"/>
    </source>
</evidence>
<evidence type="ECO:0000313" key="9">
    <source>
        <dbReference type="Proteomes" id="UP000243459"/>
    </source>
</evidence>
<dbReference type="Pfam" id="PF01055">
    <property type="entry name" value="Glyco_hydro_31_2nd"/>
    <property type="match status" value="1"/>
</dbReference>
<reference evidence="9" key="1">
    <citation type="journal article" date="2017" name="Nat. Commun.">
        <title>The asparagus genome sheds light on the origin and evolution of a young Y chromosome.</title>
        <authorList>
            <person name="Harkess A."/>
            <person name="Zhou J."/>
            <person name="Xu C."/>
            <person name="Bowers J.E."/>
            <person name="Van der Hulst R."/>
            <person name="Ayyampalayam S."/>
            <person name="Mercati F."/>
            <person name="Riccardi P."/>
            <person name="McKain M.R."/>
            <person name="Kakrana A."/>
            <person name="Tang H."/>
            <person name="Ray J."/>
            <person name="Groenendijk J."/>
            <person name="Arikit S."/>
            <person name="Mathioni S.M."/>
            <person name="Nakano M."/>
            <person name="Shan H."/>
            <person name="Telgmann-Rauber A."/>
            <person name="Kanno A."/>
            <person name="Yue Z."/>
            <person name="Chen H."/>
            <person name="Li W."/>
            <person name="Chen Y."/>
            <person name="Xu X."/>
            <person name="Zhang Y."/>
            <person name="Luo S."/>
            <person name="Chen H."/>
            <person name="Gao J."/>
            <person name="Mao Z."/>
            <person name="Pires J.C."/>
            <person name="Luo M."/>
            <person name="Kudrna D."/>
            <person name="Wing R.A."/>
            <person name="Meyers B.C."/>
            <person name="Yi K."/>
            <person name="Kong H."/>
            <person name="Lavrijsen P."/>
            <person name="Sunseri F."/>
            <person name="Falavigna A."/>
            <person name="Ye Y."/>
            <person name="Leebens-Mack J.H."/>
            <person name="Chen G."/>
        </authorList>
    </citation>
    <scope>NUCLEOTIDE SEQUENCE [LARGE SCALE GENOMIC DNA]</scope>
    <source>
        <strain evidence="9">cv. DH0086</strain>
    </source>
</reference>
<dbReference type="OMA" id="FNYPNDP"/>
<dbReference type="Pfam" id="PF13802">
    <property type="entry name" value="Gal_mutarotas_2"/>
    <property type="match status" value="1"/>
</dbReference>
<evidence type="ECO:0000256" key="2">
    <source>
        <dbReference type="ARBA" id="ARBA00023180"/>
    </source>
</evidence>
<dbReference type="PANTHER" id="PTHR22762">
    <property type="entry name" value="ALPHA-GLUCOSIDASE"/>
    <property type="match status" value="1"/>
</dbReference>
<evidence type="ECO:0000313" key="8">
    <source>
        <dbReference type="EMBL" id="ONK65724.1"/>
    </source>
</evidence>
<feature type="domain" description="Glycoside hydrolase family 31 TIM barrel" evidence="6">
    <location>
        <begin position="299"/>
        <end position="646"/>
    </location>
</feature>
<evidence type="ECO:0000259" key="7">
    <source>
        <dbReference type="Pfam" id="PF13802"/>
    </source>
</evidence>
<feature type="chain" id="PRO_5024388356" description="Maltase" evidence="5">
    <location>
        <begin position="29"/>
        <end position="647"/>
    </location>
</feature>
<keyword evidence="4" id="KW-0378">Hydrolase</keyword>
<dbReference type="EMBL" id="CM007386">
    <property type="protein sequence ID" value="ONK65724.1"/>
    <property type="molecule type" value="Genomic_DNA"/>
</dbReference>
<name>A0A5P1EIX0_ASPOF</name>
<dbReference type="SUPFAM" id="SSF74650">
    <property type="entry name" value="Galactose mutarotase-like"/>
    <property type="match status" value="1"/>
</dbReference>
<dbReference type="GO" id="GO:0030246">
    <property type="term" value="F:carbohydrate binding"/>
    <property type="evidence" value="ECO:0007669"/>
    <property type="project" value="InterPro"/>
</dbReference>
<dbReference type="GO" id="GO:0004553">
    <property type="term" value="F:hydrolase activity, hydrolyzing O-glycosyl compounds"/>
    <property type="evidence" value="ECO:0007669"/>
    <property type="project" value="InterPro"/>
</dbReference>
<dbReference type="Gene3D" id="2.60.40.1760">
    <property type="entry name" value="glycosyl hydrolase (family 31)"/>
    <property type="match status" value="1"/>
</dbReference>
<dbReference type="SUPFAM" id="SSF51445">
    <property type="entry name" value="(Trans)glycosidases"/>
    <property type="match status" value="1"/>
</dbReference>
<keyword evidence="4" id="KW-0326">Glycosidase</keyword>
<feature type="domain" description="Glycoside hydrolase family 31 N-terminal" evidence="7">
    <location>
        <begin position="75"/>
        <end position="234"/>
    </location>
</feature>
<dbReference type="AlphaFoldDB" id="A0A5P1EIX0"/>
<evidence type="ECO:0000256" key="3">
    <source>
        <dbReference type="ARBA" id="ARBA00041343"/>
    </source>
</evidence>
<accession>A0A5P1EIX0</accession>
<dbReference type="Gene3D" id="3.20.20.80">
    <property type="entry name" value="Glycosidases"/>
    <property type="match status" value="1"/>
</dbReference>